<evidence type="ECO:0000256" key="1">
    <source>
        <dbReference type="ARBA" id="ARBA00012729"/>
    </source>
</evidence>
<accession>F9GEU9</accession>
<sequence length="441" mass="48361">MHLAWLLSLGAAVVANAAKSRNILYFDQWHTTDLPPPDLTRAVTHVMMSFANSSLFAAQPAGEYKPFQPLKQVRDLFDHKVNVCLSIGGWGDNLGFDEGVKTSSSRERFAKNIASTVDRLGFDCVDVDWEYPGGNGQDYKQVPNCKKRSEIKAFPMLLKEIKNYIGSKELSIAVPGLERDMVAYTSGETPHINESVDFVNVMTYDLMNRRDHHTTHHVSIEGAASAIKKYISLGFPASKLVVGIPFYAKWFTTKNGYTCNQPIGCPTELLEDDVDGSDTGKSGSMTFEAANFAARPAKLTTTPDNTCGVGTSFKCAEGSCCGGSGWCGSTPAHCGTGCQFTYGKCDGIDISSSFHKALKNGYTDEDKGAQWYWDAKTRIFWSWETPGLIQKKISSLADTHGIKSVMAWALALDSNDWSHLKAMQKGFIAVHKLGGCFRCNT</sequence>
<reference evidence="7" key="1">
    <citation type="journal article" date="2012" name="Mol. Plant Microbe Interact.">
        <title>A highly conserved effector in Fusarium oxysporum is required for full virulence on Arabidopsis.</title>
        <authorList>
            <person name="Thatcher L.F."/>
            <person name="Gardiner D.M."/>
            <person name="Kazan K."/>
            <person name="Manners J."/>
        </authorList>
    </citation>
    <scope>NUCLEOTIDE SEQUENCE [LARGE SCALE GENOMIC DNA]</scope>
    <source>
        <strain evidence="7">Fo5176</strain>
    </source>
</reference>
<dbReference type="AlphaFoldDB" id="F9GEU9"/>
<dbReference type="SUPFAM" id="SSF51445">
    <property type="entry name" value="(Trans)glycosidases"/>
    <property type="match status" value="1"/>
</dbReference>
<comment type="caution">
    <text evidence="7">The sequence shown here is derived from an EMBL/GenBank/DDBJ whole genome shotgun (WGS) entry which is preliminary data.</text>
</comment>
<dbReference type="EC" id="3.2.1.14" evidence="1"/>
<feature type="domain" description="Chitin-binding type-1" evidence="5">
    <location>
        <begin position="304"/>
        <end position="347"/>
    </location>
</feature>
<dbReference type="Gene3D" id="3.30.60.10">
    <property type="entry name" value="Endochitinase-like"/>
    <property type="match status" value="1"/>
</dbReference>
<dbReference type="STRING" id="660025.F9GEU9"/>
<dbReference type="InterPro" id="IPR001223">
    <property type="entry name" value="Glyco_hydro18_cat"/>
</dbReference>
<evidence type="ECO:0000313" key="7">
    <source>
        <dbReference type="EMBL" id="EGU72307.1"/>
    </source>
</evidence>
<dbReference type="GO" id="GO:0008843">
    <property type="term" value="F:endochitinase activity"/>
    <property type="evidence" value="ECO:0007669"/>
    <property type="project" value="UniProtKB-EC"/>
</dbReference>
<evidence type="ECO:0000256" key="2">
    <source>
        <dbReference type="ARBA" id="ARBA00022669"/>
    </source>
</evidence>
<dbReference type="OrthoDB" id="73875at2759"/>
<dbReference type="SMART" id="SM00636">
    <property type="entry name" value="Glyco_18"/>
    <property type="match status" value="1"/>
</dbReference>
<evidence type="ECO:0000256" key="3">
    <source>
        <dbReference type="PROSITE-ProRule" id="PRU00261"/>
    </source>
</evidence>
<feature type="disulfide bond" evidence="3">
    <location>
        <begin position="320"/>
        <end position="334"/>
    </location>
</feature>
<dbReference type="InterPro" id="IPR011583">
    <property type="entry name" value="Chitinase_II/V-like_cat"/>
</dbReference>
<gene>
    <name evidence="7" type="ORF">FOXB_17183</name>
</gene>
<dbReference type="EMBL" id="AFQF01006594">
    <property type="protein sequence ID" value="EGU72307.1"/>
    <property type="molecule type" value="Genomic_DNA"/>
</dbReference>
<dbReference type="GO" id="GO:0005576">
    <property type="term" value="C:extracellular region"/>
    <property type="evidence" value="ECO:0007669"/>
    <property type="project" value="TreeGrafter"/>
</dbReference>
<dbReference type="GO" id="GO:0008061">
    <property type="term" value="F:chitin binding"/>
    <property type="evidence" value="ECO:0007669"/>
    <property type="project" value="UniProtKB-UniRule"/>
</dbReference>
<keyword evidence="2 3" id="KW-0147">Chitin-binding</keyword>
<dbReference type="Gene3D" id="3.20.20.80">
    <property type="entry name" value="Glycosidases"/>
    <property type="match status" value="1"/>
</dbReference>
<dbReference type="CDD" id="cd11618">
    <property type="entry name" value="ChtBD1_1"/>
    <property type="match status" value="1"/>
</dbReference>
<dbReference type="InterPro" id="IPR036861">
    <property type="entry name" value="Endochitinase-like_sf"/>
</dbReference>
<evidence type="ECO:0000259" key="5">
    <source>
        <dbReference type="PROSITE" id="PS50941"/>
    </source>
</evidence>
<organism evidence="7">
    <name type="scientific">Fusarium oxysporum (strain Fo5176)</name>
    <name type="common">Fusarium vascular wilt</name>
    <dbReference type="NCBI Taxonomy" id="660025"/>
    <lineage>
        <taxon>Eukaryota</taxon>
        <taxon>Fungi</taxon>
        <taxon>Dikarya</taxon>
        <taxon>Ascomycota</taxon>
        <taxon>Pezizomycotina</taxon>
        <taxon>Sordariomycetes</taxon>
        <taxon>Hypocreomycetidae</taxon>
        <taxon>Hypocreales</taxon>
        <taxon>Nectriaceae</taxon>
        <taxon>Fusarium</taxon>
        <taxon>Fusarium oxysporum species complex</taxon>
    </lineage>
</organism>
<proteinExistence type="predicted"/>
<dbReference type="PROSITE" id="PS51910">
    <property type="entry name" value="GH18_2"/>
    <property type="match status" value="1"/>
</dbReference>
<dbReference type="GO" id="GO:0006032">
    <property type="term" value="P:chitin catabolic process"/>
    <property type="evidence" value="ECO:0007669"/>
    <property type="project" value="TreeGrafter"/>
</dbReference>
<dbReference type="InterPro" id="IPR001002">
    <property type="entry name" value="Chitin-bd_1"/>
</dbReference>
<dbReference type="SUPFAM" id="SSF57016">
    <property type="entry name" value="Plant lectins/antimicrobial peptides"/>
    <property type="match status" value="1"/>
</dbReference>
<feature type="domain" description="GH18" evidence="6">
    <location>
        <begin position="20"/>
        <end position="430"/>
    </location>
</feature>
<keyword evidence="3" id="KW-1015">Disulfide bond</keyword>
<feature type="chain" id="PRO_5003390961" description="chitinase" evidence="4">
    <location>
        <begin position="18"/>
        <end position="441"/>
    </location>
</feature>
<dbReference type="PANTHER" id="PTHR11177">
    <property type="entry name" value="CHITINASE"/>
    <property type="match status" value="1"/>
</dbReference>
<keyword evidence="4" id="KW-0732">Signal</keyword>
<protein>
    <recommendedName>
        <fullName evidence="1">chitinase</fullName>
        <ecNumber evidence="1">3.2.1.14</ecNumber>
    </recommendedName>
</protein>
<evidence type="ECO:0000259" key="6">
    <source>
        <dbReference type="PROSITE" id="PS51910"/>
    </source>
</evidence>
<dbReference type="InterPro" id="IPR050314">
    <property type="entry name" value="Glycosyl_Hydrlase_18"/>
</dbReference>
<comment type="caution">
    <text evidence="3">Lacks conserved residue(s) required for the propagation of feature annotation.</text>
</comment>
<dbReference type="PANTHER" id="PTHR11177:SF337">
    <property type="entry name" value="CHITINASE"/>
    <property type="match status" value="1"/>
</dbReference>
<dbReference type="PROSITE" id="PS50941">
    <property type="entry name" value="CHIT_BIND_I_2"/>
    <property type="match status" value="1"/>
</dbReference>
<feature type="disulfide bond" evidence="3">
    <location>
        <begin position="315"/>
        <end position="327"/>
    </location>
</feature>
<dbReference type="GO" id="GO:0005975">
    <property type="term" value="P:carbohydrate metabolic process"/>
    <property type="evidence" value="ECO:0007669"/>
    <property type="project" value="InterPro"/>
</dbReference>
<feature type="signal peptide" evidence="4">
    <location>
        <begin position="1"/>
        <end position="17"/>
    </location>
</feature>
<dbReference type="InterPro" id="IPR017853">
    <property type="entry name" value="GH"/>
</dbReference>
<dbReference type="Pfam" id="PF00704">
    <property type="entry name" value="Glyco_hydro_18"/>
    <property type="match status" value="1"/>
</dbReference>
<name>F9GEU9_FUSOF</name>
<evidence type="ECO:0000256" key="4">
    <source>
        <dbReference type="SAM" id="SignalP"/>
    </source>
</evidence>